<dbReference type="EMBL" id="LCDA01000004">
    <property type="protein sequence ID" value="KKS42897.1"/>
    <property type="molecule type" value="Genomic_DNA"/>
</dbReference>
<keyword evidence="1" id="KW-0472">Membrane</keyword>
<dbReference type="InterPro" id="IPR043713">
    <property type="entry name" value="DUF5654"/>
</dbReference>
<feature type="transmembrane region" description="Helical" evidence="1">
    <location>
        <begin position="56"/>
        <end position="77"/>
    </location>
</feature>
<proteinExistence type="predicted"/>
<comment type="caution">
    <text evidence="2">The sequence shown here is derived from an EMBL/GenBank/DDBJ whole genome shotgun (WGS) entry which is preliminary data.</text>
</comment>
<keyword evidence="1" id="KW-1133">Transmembrane helix</keyword>
<reference evidence="2 3" key="1">
    <citation type="journal article" date="2015" name="Nature">
        <title>rRNA introns, odd ribosomes, and small enigmatic genomes across a large radiation of phyla.</title>
        <authorList>
            <person name="Brown C.T."/>
            <person name="Hug L.A."/>
            <person name="Thomas B.C."/>
            <person name="Sharon I."/>
            <person name="Castelle C.J."/>
            <person name="Singh A."/>
            <person name="Wilkins M.J."/>
            <person name="Williams K.H."/>
            <person name="Banfield J.F."/>
        </authorList>
    </citation>
    <scope>NUCLEOTIDE SEQUENCE [LARGE SCALE GENOMIC DNA]</scope>
</reference>
<gene>
    <name evidence="2" type="ORF">UV06_C0004G0032</name>
</gene>
<accession>A0A0G0Z299</accession>
<dbReference type="Pfam" id="PF18898">
    <property type="entry name" value="DUF5654"/>
    <property type="match status" value="1"/>
</dbReference>
<sequence>MKSTKKKPVSRLSQEVAIQTLTLFSSALGLVAALAWNEAITEYINTYIKPYLAKGSGVISLFIYALLITAITVIVAMQMARVKKRLGTT</sequence>
<keyword evidence="1" id="KW-0812">Transmembrane</keyword>
<feature type="transmembrane region" description="Helical" evidence="1">
    <location>
        <begin position="16"/>
        <end position="36"/>
    </location>
</feature>
<evidence type="ECO:0000256" key="1">
    <source>
        <dbReference type="SAM" id="Phobius"/>
    </source>
</evidence>
<name>A0A0G0Z299_9BACT</name>
<dbReference type="PATRIC" id="fig|1618378.3.peg.507"/>
<protein>
    <submittedName>
        <fullName evidence="2">Uncharacterized protein</fullName>
    </submittedName>
</protein>
<evidence type="ECO:0000313" key="2">
    <source>
        <dbReference type="EMBL" id="KKS42897.1"/>
    </source>
</evidence>
<dbReference type="Proteomes" id="UP000033854">
    <property type="component" value="Unassembled WGS sequence"/>
</dbReference>
<dbReference type="AlphaFoldDB" id="A0A0G0Z299"/>
<organism evidence="2 3">
    <name type="scientific">Candidatus Collierbacteria bacterium GW2011_GWA2_42_17</name>
    <dbReference type="NCBI Taxonomy" id="1618378"/>
    <lineage>
        <taxon>Bacteria</taxon>
        <taxon>Candidatus Collieribacteriota</taxon>
    </lineage>
</organism>
<evidence type="ECO:0000313" key="3">
    <source>
        <dbReference type="Proteomes" id="UP000033854"/>
    </source>
</evidence>